<keyword evidence="4" id="KW-1185">Reference proteome</keyword>
<sequence length="241" mass="27907">MGFGRRSARKGESYLHGERAPVLITSSERRRTTTKEPKKPLVQSYTSCEARKPNRNDEKKEKKQTLDVLRFFLCGTMMRSRLALSVLECFMDLLGFFFILVPKAIKGIYKSGALMSYTGGFLIDPSVCLTAMYPRHKIAIMDSIAKEFREEDSVRRIYGIWPKKRAKGEKDGYLRSSRKNVANRGDFRSDREGTSSTEAKELLATRSELYFTREVEHQRTKKWRRGKANPRQAPRREAIYC</sequence>
<evidence type="ECO:0000313" key="4">
    <source>
        <dbReference type="Proteomes" id="UP001552299"/>
    </source>
</evidence>
<feature type="transmembrane region" description="Helical" evidence="2">
    <location>
        <begin position="82"/>
        <end position="101"/>
    </location>
</feature>
<name>A0ABD0TW25_DENTH</name>
<reference evidence="3 4" key="1">
    <citation type="journal article" date="2024" name="Plant Biotechnol. J.">
        <title>Dendrobium thyrsiflorum genome and its molecular insights into genes involved in important horticultural traits.</title>
        <authorList>
            <person name="Chen B."/>
            <person name="Wang J.Y."/>
            <person name="Zheng P.J."/>
            <person name="Li K.L."/>
            <person name="Liang Y.M."/>
            <person name="Chen X.F."/>
            <person name="Zhang C."/>
            <person name="Zhao X."/>
            <person name="He X."/>
            <person name="Zhang G.Q."/>
            <person name="Liu Z.J."/>
            <person name="Xu Q."/>
        </authorList>
    </citation>
    <scope>NUCLEOTIDE SEQUENCE [LARGE SCALE GENOMIC DNA]</scope>
    <source>
        <strain evidence="3">GZMU011</strain>
    </source>
</reference>
<proteinExistence type="predicted"/>
<feature type="compositionally biased region" description="Basic and acidic residues" evidence="1">
    <location>
        <begin position="27"/>
        <end position="39"/>
    </location>
</feature>
<dbReference type="Proteomes" id="UP001552299">
    <property type="component" value="Unassembled WGS sequence"/>
</dbReference>
<feature type="region of interest" description="Disordered" evidence="1">
    <location>
        <begin position="25"/>
        <end position="61"/>
    </location>
</feature>
<feature type="compositionally biased region" description="Basic and acidic residues" evidence="1">
    <location>
        <begin position="49"/>
        <end position="61"/>
    </location>
</feature>
<accession>A0ABD0TW25</accession>
<comment type="caution">
    <text evidence="3">The sequence shown here is derived from an EMBL/GenBank/DDBJ whole genome shotgun (WGS) entry which is preliminary data.</text>
</comment>
<keyword evidence="2" id="KW-1133">Transmembrane helix</keyword>
<feature type="transmembrane region" description="Helical" evidence="2">
    <location>
        <begin position="113"/>
        <end position="133"/>
    </location>
</feature>
<evidence type="ECO:0000313" key="3">
    <source>
        <dbReference type="EMBL" id="KAL0903867.1"/>
    </source>
</evidence>
<protein>
    <submittedName>
        <fullName evidence="3">Uncharacterized protein</fullName>
    </submittedName>
</protein>
<keyword evidence="2" id="KW-0472">Membrane</keyword>
<gene>
    <name evidence="3" type="ORF">M5K25_025923</name>
</gene>
<dbReference type="AlphaFoldDB" id="A0ABD0TW25"/>
<keyword evidence="2" id="KW-0812">Transmembrane</keyword>
<evidence type="ECO:0000256" key="1">
    <source>
        <dbReference type="SAM" id="MobiDB-lite"/>
    </source>
</evidence>
<feature type="region of interest" description="Disordered" evidence="1">
    <location>
        <begin position="218"/>
        <end position="241"/>
    </location>
</feature>
<feature type="compositionally biased region" description="Basic residues" evidence="1">
    <location>
        <begin position="219"/>
        <end position="228"/>
    </location>
</feature>
<evidence type="ECO:0000256" key="2">
    <source>
        <dbReference type="SAM" id="Phobius"/>
    </source>
</evidence>
<organism evidence="3 4">
    <name type="scientific">Dendrobium thyrsiflorum</name>
    <name type="common">Pinecone-like raceme dendrobium</name>
    <name type="synonym">Orchid</name>
    <dbReference type="NCBI Taxonomy" id="117978"/>
    <lineage>
        <taxon>Eukaryota</taxon>
        <taxon>Viridiplantae</taxon>
        <taxon>Streptophyta</taxon>
        <taxon>Embryophyta</taxon>
        <taxon>Tracheophyta</taxon>
        <taxon>Spermatophyta</taxon>
        <taxon>Magnoliopsida</taxon>
        <taxon>Liliopsida</taxon>
        <taxon>Asparagales</taxon>
        <taxon>Orchidaceae</taxon>
        <taxon>Epidendroideae</taxon>
        <taxon>Malaxideae</taxon>
        <taxon>Dendrobiinae</taxon>
        <taxon>Dendrobium</taxon>
    </lineage>
</organism>
<dbReference type="EMBL" id="JANQDX010000019">
    <property type="protein sequence ID" value="KAL0903867.1"/>
    <property type="molecule type" value="Genomic_DNA"/>
</dbReference>